<accession>A0A164K1A5</accession>
<dbReference type="InterPro" id="IPR048365">
    <property type="entry name" value="TNP-like_RNaseH_N"/>
</dbReference>
<feature type="region of interest" description="Disordered" evidence="1">
    <location>
        <begin position="1"/>
        <end position="76"/>
    </location>
</feature>
<evidence type="ECO:0000313" key="4">
    <source>
        <dbReference type="Proteomes" id="UP000076858"/>
    </source>
</evidence>
<dbReference type="AlphaFoldDB" id="A0A164K1A5"/>
<reference evidence="3 4" key="1">
    <citation type="submission" date="2016-03" db="EMBL/GenBank/DDBJ databases">
        <title>EvidentialGene: Evidence-directed Construction of Genes on Genomes.</title>
        <authorList>
            <person name="Gilbert D.G."/>
            <person name="Choi J.-H."/>
            <person name="Mockaitis K."/>
            <person name="Colbourne J."/>
            <person name="Pfrender M."/>
        </authorList>
    </citation>
    <scope>NUCLEOTIDE SEQUENCE [LARGE SCALE GENOMIC DNA]</scope>
    <source>
        <strain evidence="3 4">Xinb3</strain>
        <tissue evidence="3">Complete organism</tissue>
    </source>
</reference>
<protein>
    <recommendedName>
        <fullName evidence="2">Transposable element P transposase-like RNase H domain-containing protein</fullName>
    </recommendedName>
</protein>
<evidence type="ECO:0000256" key="1">
    <source>
        <dbReference type="SAM" id="MobiDB-lite"/>
    </source>
</evidence>
<keyword evidence="4" id="KW-1185">Reference proteome</keyword>
<comment type="caution">
    <text evidence="3">The sequence shown here is derived from an EMBL/GenBank/DDBJ whole genome shotgun (WGS) entry which is preliminary data.</text>
</comment>
<evidence type="ECO:0000313" key="3">
    <source>
        <dbReference type="EMBL" id="KZS02849.1"/>
    </source>
</evidence>
<organism evidence="3 4">
    <name type="scientific">Daphnia magna</name>
    <dbReference type="NCBI Taxonomy" id="35525"/>
    <lineage>
        <taxon>Eukaryota</taxon>
        <taxon>Metazoa</taxon>
        <taxon>Ecdysozoa</taxon>
        <taxon>Arthropoda</taxon>
        <taxon>Crustacea</taxon>
        <taxon>Branchiopoda</taxon>
        <taxon>Diplostraca</taxon>
        <taxon>Cladocera</taxon>
        <taxon>Anomopoda</taxon>
        <taxon>Daphniidae</taxon>
        <taxon>Daphnia</taxon>
    </lineage>
</organism>
<feature type="compositionally biased region" description="Basic and acidic residues" evidence="1">
    <location>
        <begin position="50"/>
        <end position="59"/>
    </location>
</feature>
<sequence length="446" mass="50929">MRLSNLEHAPVQVNPGEKIIGGGEKNKEWRVKKGGDNDKVKKKMKKNSKRNVDPEKWQNELDFPNSPEPIKEPDSQETLELNITPEFAADVEMLDPLEYVDEPIVEAVNNLICDPTRAKLPEHWKWCLTDEDLQQDDPVAYSKITAVRFGVCNDLTFPIKMITVVGGEVFYTVKGVLVTPPNFLPKSFSTVEELTDLLARFDSTNICGGFKLVSKGALTPSMKKETVKQFGERRSKFCSRLLQKGSTCYRCEHLNKLVAGKSPTPSPMERLLDRSQKSTYKNRLLKWQLQRKGKLIKVANISYLFELRQEIKDLRKDMSRDETECGYCNCYEVMVIKAIFRKAEQKNSRCMRFALSSIKTFLSGKPKSMCYGSLVWDEMTIAGDVSFDPMKLVFEGFVDYGEDDGFSEPITLKKHEANRLLCDQRSLSWWSYPPTHGQGNNRSSSK</sequence>
<feature type="domain" description="Transposable element P transposase-like RNase H" evidence="2">
    <location>
        <begin position="354"/>
        <end position="404"/>
    </location>
</feature>
<dbReference type="Pfam" id="PF21787">
    <property type="entry name" value="TNP-like_RNaseH_N"/>
    <property type="match status" value="1"/>
</dbReference>
<name>A0A164K1A5_9CRUS</name>
<dbReference type="OrthoDB" id="6513675at2759"/>
<feature type="compositionally biased region" description="Basic and acidic residues" evidence="1">
    <location>
        <begin position="24"/>
        <end position="39"/>
    </location>
</feature>
<dbReference type="EMBL" id="LRGB01003389">
    <property type="protein sequence ID" value="KZS02849.1"/>
    <property type="molecule type" value="Genomic_DNA"/>
</dbReference>
<dbReference type="Proteomes" id="UP000076858">
    <property type="component" value="Unassembled WGS sequence"/>
</dbReference>
<feature type="compositionally biased region" description="Basic residues" evidence="1">
    <location>
        <begin position="40"/>
        <end position="49"/>
    </location>
</feature>
<evidence type="ECO:0000259" key="2">
    <source>
        <dbReference type="Pfam" id="PF21787"/>
    </source>
</evidence>
<proteinExistence type="predicted"/>
<gene>
    <name evidence="3" type="ORF">APZ42_034563</name>
</gene>